<reference evidence="1 2" key="1">
    <citation type="submission" date="2024-02" db="EMBL/GenBank/DDBJ databases">
        <authorList>
            <person name="Chen Y."/>
            <person name="Shah S."/>
            <person name="Dougan E. K."/>
            <person name="Thang M."/>
            <person name="Chan C."/>
        </authorList>
    </citation>
    <scope>NUCLEOTIDE SEQUENCE [LARGE SCALE GENOMIC DNA]</scope>
</reference>
<name>A0ABP0STE6_9DINO</name>
<accession>A0ABP0STE6</accession>
<proteinExistence type="predicted"/>
<evidence type="ECO:0000313" key="2">
    <source>
        <dbReference type="Proteomes" id="UP001642484"/>
    </source>
</evidence>
<keyword evidence="2" id="KW-1185">Reference proteome</keyword>
<evidence type="ECO:0000313" key="1">
    <source>
        <dbReference type="EMBL" id="CAK9115677.1"/>
    </source>
</evidence>
<dbReference type="Proteomes" id="UP001642484">
    <property type="component" value="Unassembled WGS sequence"/>
</dbReference>
<comment type="caution">
    <text evidence="1">The sequence shown here is derived from an EMBL/GenBank/DDBJ whole genome shotgun (WGS) entry which is preliminary data.</text>
</comment>
<sequence length="179" mass="20483">MAFASGSKSSSGHLTVQGANPKLQLWPGETWVEQPSTDQLADFIGMLTSIRRPKPMMMRQESWRKLLMVLLVRLKVKRRRCRTLQEVFPGHMLILVWKVLQKALPVAEGDNLANMLTEEVIVKRIANLQDHVERVCAVIQITESGDVRYPSHFPERLNRAYIQYAFECANPLSQAVRTK</sequence>
<protein>
    <submittedName>
        <fullName evidence="1">Uncharacterized protein</fullName>
    </submittedName>
</protein>
<dbReference type="EMBL" id="CAXAMN010028195">
    <property type="protein sequence ID" value="CAK9115677.1"/>
    <property type="molecule type" value="Genomic_DNA"/>
</dbReference>
<gene>
    <name evidence="1" type="ORF">CCMP2556_LOCUS53444</name>
</gene>
<organism evidence="1 2">
    <name type="scientific">Durusdinium trenchii</name>
    <dbReference type="NCBI Taxonomy" id="1381693"/>
    <lineage>
        <taxon>Eukaryota</taxon>
        <taxon>Sar</taxon>
        <taxon>Alveolata</taxon>
        <taxon>Dinophyceae</taxon>
        <taxon>Suessiales</taxon>
        <taxon>Symbiodiniaceae</taxon>
        <taxon>Durusdinium</taxon>
    </lineage>
</organism>